<dbReference type="Proteomes" id="UP000275846">
    <property type="component" value="Unassembled WGS sequence"/>
</dbReference>
<evidence type="ECO:0000313" key="2">
    <source>
        <dbReference type="Proteomes" id="UP000275846"/>
    </source>
</evidence>
<keyword evidence="2" id="KW-1185">Reference proteome</keyword>
<proteinExistence type="predicted"/>
<dbReference type="AlphaFoldDB" id="A0A183TBE3"/>
<sequence>MGDFNVPHIHCSSTYAHNADLVFHGCLLSATLKLLLTQHITFPTGVREGQQANCLDLVLTRSKDSISEVSCLPPLAKNFLLEDCDKAELFSAFFANHLTMESEPVPTCRASSLNVSSTIDFSLELIPLPTLDNLDSFLRICNPNDGLQVQLMIKAGSDGFASLIGGLCSRQGRISMMIS</sequence>
<protein>
    <submittedName>
        <fullName evidence="3">Endo/exonuclease/phosphatase domain-containing protein</fullName>
    </submittedName>
</protein>
<evidence type="ECO:0000313" key="3">
    <source>
        <dbReference type="WBParaSite" id="SSLN_0001431201-mRNA-1"/>
    </source>
</evidence>
<gene>
    <name evidence="1" type="ORF">SSLN_LOCUS13791</name>
</gene>
<dbReference type="WBParaSite" id="SSLN_0001431201-mRNA-1">
    <property type="protein sequence ID" value="SSLN_0001431201-mRNA-1"/>
    <property type="gene ID" value="SSLN_0001431201"/>
</dbReference>
<dbReference type="OrthoDB" id="6263033at2759"/>
<dbReference type="EMBL" id="UYSU01038378">
    <property type="protein sequence ID" value="VDM00177.1"/>
    <property type="molecule type" value="Genomic_DNA"/>
</dbReference>
<name>A0A183TBE3_SCHSO</name>
<evidence type="ECO:0000313" key="1">
    <source>
        <dbReference type="EMBL" id="VDM00177.1"/>
    </source>
</evidence>
<reference evidence="1 2" key="2">
    <citation type="submission" date="2018-11" db="EMBL/GenBank/DDBJ databases">
        <authorList>
            <consortium name="Pathogen Informatics"/>
        </authorList>
    </citation>
    <scope>NUCLEOTIDE SEQUENCE [LARGE SCALE GENOMIC DNA]</scope>
    <source>
        <strain evidence="1 2">NST_G2</strain>
    </source>
</reference>
<accession>A0A183TBE3</accession>
<reference evidence="3" key="1">
    <citation type="submission" date="2016-06" db="UniProtKB">
        <authorList>
            <consortium name="WormBaseParasite"/>
        </authorList>
    </citation>
    <scope>IDENTIFICATION</scope>
</reference>
<organism evidence="3">
    <name type="scientific">Schistocephalus solidus</name>
    <name type="common">Tapeworm</name>
    <dbReference type="NCBI Taxonomy" id="70667"/>
    <lineage>
        <taxon>Eukaryota</taxon>
        <taxon>Metazoa</taxon>
        <taxon>Spiralia</taxon>
        <taxon>Lophotrochozoa</taxon>
        <taxon>Platyhelminthes</taxon>
        <taxon>Cestoda</taxon>
        <taxon>Eucestoda</taxon>
        <taxon>Diphyllobothriidea</taxon>
        <taxon>Diphyllobothriidae</taxon>
        <taxon>Schistocephalus</taxon>
    </lineage>
</organism>